<proteinExistence type="predicted"/>
<reference evidence="2 3" key="1">
    <citation type="submission" date="2019-08" db="EMBL/GenBank/DDBJ databases">
        <authorList>
            <person name="Dong K."/>
        </authorList>
    </citation>
    <scope>NUCLEOTIDE SEQUENCE [LARGE SCALE GENOMIC DNA]</scope>
    <source>
        <strain evidence="2 3">M4-8</strain>
    </source>
</reference>
<evidence type="ECO:0000313" key="2">
    <source>
        <dbReference type="EMBL" id="TXK05588.1"/>
    </source>
</evidence>
<sequence length="286" mass="31546">MQLLGDRVLIVAFEGWNDAAEAATSAVDVIKENGDYVLAHSVDPESYFDFQYTRPSVYRDEEGVRRLMWPGATLWSPRHGSGLWLLRGQEPARRWKRFASEFVATARDEGITGVILLGAMMGDVPHTRPILVHAWSENDFVRANSTIERGRYEGPVGMLSVMADALETAGIPTMSQWASIPHYLSMQAKAPKATIALLDKVADITGIVTTHDELDTEALKWEASIDAAMNDDAEMIEYIRSLEAARDAWDTPAAKGDAIAREFEQFLRRDTDGPRKGPASGPGDPA</sequence>
<dbReference type="OrthoDB" id="150941at2"/>
<dbReference type="SUPFAM" id="SSF159659">
    <property type="entry name" value="Cgl1923-like"/>
    <property type="match status" value="1"/>
</dbReference>
<dbReference type="EMBL" id="VRSW01000001">
    <property type="protein sequence ID" value="TXK05588.1"/>
    <property type="molecule type" value="Genomic_DNA"/>
</dbReference>
<dbReference type="PIRSF" id="PIRSF028754">
    <property type="entry name" value="UCP028754"/>
    <property type="match status" value="1"/>
</dbReference>
<protein>
    <submittedName>
        <fullName evidence="2">PAC2 family protein</fullName>
    </submittedName>
</protein>
<organism evidence="2 3">
    <name type="scientific">Microbacterium mitrae</name>
    <dbReference type="NCBI Taxonomy" id="664640"/>
    <lineage>
        <taxon>Bacteria</taxon>
        <taxon>Bacillati</taxon>
        <taxon>Actinomycetota</taxon>
        <taxon>Actinomycetes</taxon>
        <taxon>Micrococcales</taxon>
        <taxon>Microbacteriaceae</taxon>
        <taxon>Microbacterium</taxon>
    </lineage>
</organism>
<gene>
    <name evidence="2" type="ORF">FVP60_00915</name>
</gene>
<evidence type="ECO:0000313" key="3">
    <source>
        <dbReference type="Proteomes" id="UP000321196"/>
    </source>
</evidence>
<accession>A0A5C8HR28</accession>
<dbReference type="AlphaFoldDB" id="A0A5C8HR28"/>
<dbReference type="Proteomes" id="UP000321196">
    <property type="component" value="Unassembled WGS sequence"/>
</dbReference>
<feature type="compositionally biased region" description="Basic and acidic residues" evidence="1">
    <location>
        <begin position="266"/>
        <end position="275"/>
    </location>
</feature>
<keyword evidence="3" id="KW-1185">Reference proteome</keyword>
<dbReference type="Gene3D" id="3.40.50.10900">
    <property type="entry name" value="PAC-like subunit"/>
    <property type="match status" value="1"/>
</dbReference>
<dbReference type="InterPro" id="IPR038389">
    <property type="entry name" value="PSMG2_sf"/>
</dbReference>
<dbReference type="InterPro" id="IPR019151">
    <property type="entry name" value="Proteasome_assmbl_chaperone_2"/>
</dbReference>
<dbReference type="RefSeq" id="WP_147824399.1">
    <property type="nucleotide sequence ID" value="NZ_BAAARG010000001.1"/>
</dbReference>
<evidence type="ECO:0000256" key="1">
    <source>
        <dbReference type="SAM" id="MobiDB-lite"/>
    </source>
</evidence>
<dbReference type="InterPro" id="IPR008492">
    <property type="entry name" value="Rv2714-like"/>
</dbReference>
<feature type="region of interest" description="Disordered" evidence="1">
    <location>
        <begin position="266"/>
        <end position="286"/>
    </location>
</feature>
<dbReference type="Pfam" id="PF09754">
    <property type="entry name" value="PAC2"/>
    <property type="match status" value="1"/>
</dbReference>
<name>A0A5C8HR28_9MICO</name>
<comment type="caution">
    <text evidence="2">The sequence shown here is derived from an EMBL/GenBank/DDBJ whole genome shotgun (WGS) entry which is preliminary data.</text>
</comment>